<dbReference type="FunFam" id="1.20.1580.10:FF:000001">
    <property type="entry name" value="UvrABC system protein A"/>
    <property type="match status" value="1"/>
</dbReference>
<evidence type="ECO:0000256" key="6">
    <source>
        <dbReference type="ARBA" id="ARBA00022763"/>
    </source>
</evidence>
<dbReference type="InterPro" id="IPR027417">
    <property type="entry name" value="P-loop_NTPase"/>
</dbReference>
<feature type="zinc finger region" description="C4-type" evidence="18">
    <location>
        <begin position="753"/>
        <end position="779"/>
    </location>
</feature>
<evidence type="ECO:0000256" key="3">
    <source>
        <dbReference type="ARBA" id="ARBA00022723"/>
    </source>
</evidence>
<dbReference type="FunFam" id="1.20.1580.10:FF:000002">
    <property type="entry name" value="UvrABC system protein A"/>
    <property type="match status" value="1"/>
</dbReference>
<keyword evidence="21" id="KW-1185">Reference proteome</keyword>
<evidence type="ECO:0000256" key="15">
    <source>
        <dbReference type="ARBA" id="ARBA00038000"/>
    </source>
</evidence>
<evidence type="ECO:0000256" key="7">
    <source>
        <dbReference type="ARBA" id="ARBA00022769"/>
    </source>
</evidence>
<dbReference type="HAMAP" id="MF_00205">
    <property type="entry name" value="UvrA"/>
    <property type="match status" value="1"/>
</dbReference>
<dbReference type="PANTHER" id="PTHR43152:SF3">
    <property type="entry name" value="UVRABC SYSTEM PROTEIN A"/>
    <property type="match status" value="1"/>
</dbReference>
<evidence type="ECO:0000256" key="5">
    <source>
        <dbReference type="ARBA" id="ARBA00022741"/>
    </source>
</evidence>
<dbReference type="GO" id="GO:0008270">
    <property type="term" value="F:zinc ion binding"/>
    <property type="evidence" value="ECO:0007669"/>
    <property type="project" value="UniProtKB-UniRule"/>
</dbReference>
<keyword evidence="3 18" id="KW-0479">Metal-binding</keyword>
<keyword evidence="13 18" id="KW-0234">DNA repair</keyword>
<evidence type="ECO:0000256" key="18">
    <source>
        <dbReference type="HAMAP-Rule" id="MF_00205"/>
    </source>
</evidence>
<evidence type="ECO:0000313" key="21">
    <source>
        <dbReference type="Proteomes" id="UP000297907"/>
    </source>
</evidence>
<name>A0A4R8VZU3_9MICO</name>
<dbReference type="Gene3D" id="1.20.1580.10">
    <property type="entry name" value="ABC transporter ATPase like domain"/>
    <property type="match status" value="3"/>
</dbReference>
<dbReference type="GO" id="GO:0009432">
    <property type="term" value="P:SOS response"/>
    <property type="evidence" value="ECO:0007669"/>
    <property type="project" value="UniProtKB-UniRule"/>
</dbReference>
<dbReference type="Pfam" id="PF17755">
    <property type="entry name" value="UvrA_DNA-bind"/>
    <property type="match status" value="1"/>
</dbReference>
<dbReference type="GO" id="GO:0006289">
    <property type="term" value="P:nucleotide-excision repair"/>
    <property type="evidence" value="ECO:0007669"/>
    <property type="project" value="UniProtKB-UniRule"/>
</dbReference>
<accession>A0A4R8VZU3</accession>
<keyword evidence="12 18" id="KW-0238">DNA-binding</keyword>
<comment type="function">
    <text evidence="18">The UvrABC repair system catalyzes the recognition and processing of DNA lesions. UvrA is an ATPase and a DNA-binding protein. A damage recognition complex composed of 2 UvrA and 2 UvrB subunits scans DNA for abnormalities. When the presence of a lesion has been verified by UvrB, the UvrA molecules dissociate.</text>
</comment>
<evidence type="ECO:0000256" key="17">
    <source>
        <dbReference type="ARBA" id="ARBA00042156"/>
    </source>
</evidence>
<reference evidence="20 21" key="1">
    <citation type="submission" date="2019-03" db="EMBL/GenBank/DDBJ databases">
        <title>Genomics of glacier-inhabiting Cryobacterium strains.</title>
        <authorList>
            <person name="Liu Q."/>
            <person name="Xin Y.-H."/>
        </authorList>
    </citation>
    <scope>NUCLEOTIDE SEQUENCE [LARGE SCALE GENOMIC DNA]</scope>
    <source>
        <strain evidence="20 21">RHLS22-1</strain>
    </source>
</reference>
<dbReference type="NCBIfam" id="TIGR00630">
    <property type="entry name" value="uvra"/>
    <property type="match status" value="1"/>
</dbReference>
<dbReference type="CDD" id="cd03271">
    <property type="entry name" value="ABC_UvrA_II"/>
    <property type="match status" value="1"/>
</dbReference>
<keyword evidence="2 18" id="KW-0963">Cytoplasm</keyword>
<keyword evidence="14 18" id="KW-0742">SOS response</keyword>
<dbReference type="Pfam" id="PF17760">
    <property type="entry name" value="UvrA_inter"/>
    <property type="match status" value="1"/>
</dbReference>
<sequence>MVSISKVEQGSQLSVRGARVHNLHNVNLDIPRDSLVVFTGLSGSGKSSLAFDTIFAEGQRRYVESLSAYARQFLGQVDRPDVDFIEGLSPAVSIDQKSTNRNPRSTVGTITEIYDYMRLLWARIGVPHCAVCGEVIQSQTVQQIADQLMELETGVRYQILSPIVSQKKGEFVDLFKELAAGGYSRALVDGTQIQLNEPPTLKKQLKHDISVVVDRLVAGPDLLSRLTDSLETALKLTDGLVQVNFVDLTGDEAWQSYSEKLSCPNNHPVQLTEIEPRTFSFNAPFGACPECSGLGTRMSVDEDLLLGDPALSIAEGVVLPWTTQGKGLFQYYEKLLDGLARDLKFSLETPWKKLPAEVRTAVMRGDNFEVKVKWKNRYGREMSYTSGFEGVVPYIERQFLQAETDTQRQRWGEYLREVACPVCDGTRLKPEVLAVLVHDMSIADICRLSLSDARDFMDKLELTEREKTIAAQVLREIKVRLDFLLRVGLNYLSLARAAATLSGGEAQRIRLATQIGSGLTGVLYVLDEPSIGLHQRDNRRLIETLVSLRDLGNTLIVVEHDEDTIKTADWVVDIGPGAGVNGGHVVHSGSYADLLTNTKSLTADYLSGRKSIATPTTRRPLDPEREITVVGAEANNLRKVTVKFPLGVFTAVTGVSGSGKSSLVNDVLYRVLANRLNGARKLPGRHTKVTGLEQLDKVIHVDQAPIGRTPRSNPATYTGVFDKIRNLFAETMEAKARGYLPGRFSFNVKGGRCEACSGDGTIKIEMNFLPDVYVACEVCGGARYNRDTLTVHYKGKNIAEVLDMPISEAAEFFEPISAIHRFLKTLVEVGLGYVRLGQSATTLSGGEAQRVKLATELQRRSNGRSVYVLDEPTTGLHFEDVRKLLLVLNSLVDKGNTVIVIEHNLDVIKSADWVIDLGPEGGSGGGKVLATGTPEHVAAVKKSHTGTFLKEVLAAR</sequence>
<evidence type="ECO:0000256" key="2">
    <source>
        <dbReference type="ARBA" id="ARBA00022490"/>
    </source>
</evidence>
<dbReference type="PROSITE" id="PS00211">
    <property type="entry name" value="ABC_TRANSPORTER_1"/>
    <property type="match status" value="2"/>
</dbReference>
<dbReference type="GO" id="GO:0003677">
    <property type="term" value="F:DNA binding"/>
    <property type="evidence" value="ECO:0007669"/>
    <property type="project" value="UniProtKB-UniRule"/>
</dbReference>
<evidence type="ECO:0000256" key="4">
    <source>
        <dbReference type="ARBA" id="ARBA00022737"/>
    </source>
</evidence>
<keyword evidence="10 18" id="KW-0067">ATP-binding</keyword>
<dbReference type="InterPro" id="IPR004602">
    <property type="entry name" value="UvrA"/>
</dbReference>
<dbReference type="OrthoDB" id="9809851at2"/>
<evidence type="ECO:0000256" key="8">
    <source>
        <dbReference type="ARBA" id="ARBA00022771"/>
    </source>
</evidence>
<dbReference type="Gene3D" id="3.30.190.20">
    <property type="match status" value="1"/>
</dbReference>
<evidence type="ECO:0000256" key="13">
    <source>
        <dbReference type="ARBA" id="ARBA00023204"/>
    </source>
</evidence>
<evidence type="ECO:0000256" key="16">
    <source>
        <dbReference type="ARBA" id="ARBA00039316"/>
    </source>
</evidence>
<comment type="caution">
    <text evidence="20">The sequence shown here is derived from an EMBL/GenBank/DDBJ whole genome shotgun (WGS) entry which is preliminary data.</text>
</comment>
<evidence type="ECO:0000256" key="12">
    <source>
        <dbReference type="ARBA" id="ARBA00023125"/>
    </source>
</evidence>
<proteinExistence type="inferred from homology"/>
<dbReference type="PANTHER" id="PTHR43152">
    <property type="entry name" value="UVRABC SYSTEM PROTEIN A"/>
    <property type="match status" value="1"/>
</dbReference>
<dbReference type="Proteomes" id="UP000297907">
    <property type="component" value="Unassembled WGS sequence"/>
</dbReference>
<dbReference type="InterPro" id="IPR003439">
    <property type="entry name" value="ABC_transporter-like_ATP-bd"/>
</dbReference>
<evidence type="ECO:0000256" key="11">
    <source>
        <dbReference type="ARBA" id="ARBA00022881"/>
    </source>
</evidence>
<dbReference type="PROSITE" id="PS50893">
    <property type="entry name" value="ABC_TRANSPORTER_2"/>
    <property type="match status" value="1"/>
</dbReference>
<keyword evidence="4 18" id="KW-0677">Repeat</keyword>
<evidence type="ECO:0000256" key="10">
    <source>
        <dbReference type="ARBA" id="ARBA00022840"/>
    </source>
</evidence>
<dbReference type="GO" id="GO:0005524">
    <property type="term" value="F:ATP binding"/>
    <property type="evidence" value="ECO:0007669"/>
    <property type="project" value="UniProtKB-UniRule"/>
</dbReference>
<dbReference type="Gene3D" id="3.40.50.300">
    <property type="entry name" value="P-loop containing nucleotide triphosphate hydrolases"/>
    <property type="match status" value="3"/>
</dbReference>
<keyword evidence="6 18" id="KW-0227">DNA damage</keyword>
<keyword evidence="20" id="KW-0378">Hydrolase</keyword>
<dbReference type="GO" id="GO:0005737">
    <property type="term" value="C:cytoplasm"/>
    <property type="evidence" value="ECO:0007669"/>
    <property type="project" value="UniProtKB-SubCell"/>
</dbReference>
<protein>
    <recommendedName>
        <fullName evidence="16 18">UvrABC system protein A</fullName>
        <shortName evidence="18">UvrA protein</shortName>
    </recommendedName>
    <alternativeName>
        <fullName evidence="17 18">Excinuclease ABC subunit A</fullName>
    </alternativeName>
</protein>
<dbReference type="AlphaFoldDB" id="A0A4R8VZU3"/>
<dbReference type="InterPro" id="IPR041102">
    <property type="entry name" value="UvrA_inter"/>
</dbReference>
<evidence type="ECO:0000256" key="1">
    <source>
        <dbReference type="ARBA" id="ARBA00004496"/>
    </source>
</evidence>
<dbReference type="GO" id="GO:0016887">
    <property type="term" value="F:ATP hydrolysis activity"/>
    <property type="evidence" value="ECO:0007669"/>
    <property type="project" value="InterPro"/>
</dbReference>
<feature type="binding site" evidence="18">
    <location>
        <begin position="40"/>
        <end position="47"/>
    </location>
    <ligand>
        <name>ATP</name>
        <dbReference type="ChEBI" id="CHEBI:30616"/>
    </ligand>
</feature>
<evidence type="ECO:0000259" key="19">
    <source>
        <dbReference type="PROSITE" id="PS50893"/>
    </source>
</evidence>
<keyword evidence="9 18" id="KW-0862">Zinc</keyword>
<dbReference type="InterPro" id="IPR041552">
    <property type="entry name" value="UvrA_DNA-bd"/>
</dbReference>
<dbReference type="NCBIfam" id="NF001503">
    <property type="entry name" value="PRK00349.1"/>
    <property type="match status" value="1"/>
</dbReference>
<evidence type="ECO:0000256" key="9">
    <source>
        <dbReference type="ARBA" id="ARBA00022833"/>
    </source>
</evidence>
<comment type="similarity">
    <text evidence="15 18">Belongs to the ABC transporter superfamily. UvrA family.</text>
</comment>
<keyword evidence="8 18" id="KW-0863">Zinc-finger</keyword>
<dbReference type="GO" id="GO:0009381">
    <property type="term" value="F:excinuclease ABC activity"/>
    <property type="evidence" value="ECO:0007669"/>
    <property type="project" value="UniProtKB-UniRule"/>
</dbReference>
<feature type="binding site" evidence="18">
    <location>
        <begin position="654"/>
        <end position="661"/>
    </location>
    <ligand>
        <name>ATP</name>
        <dbReference type="ChEBI" id="CHEBI:30616"/>
    </ligand>
</feature>
<dbReference type="EMBL" id="SOFL01000045">
    <property type="protein sequence ID" value="TFB99399.1"/>
    <property type="molecule type" value="Genomic_DNA"/>
</dbReference>
<comment type="subcellular location">
    <subcellularLocation>
        <location evidence="1 18">Cytoplasm</location>
    </subcellularLocation>
</comment>
<organism evidence="20 21">
    <name type="scientific">Cryobacterium adonitolivorans</name>
    <dbReference type="NCBI Taxonomy" id="1259189"/>
    <lineage>
        <taxon>Bacteria</taxon>
        <taxon>Bacillati</taxon>
        <taxon>Actinomycetota</taxon>
        <taxon>Actinomycetes</taxon>
        <taxon>Micrococcales</taxon>
        <taxon>Microbacteriaceae</taxon>
        <taxon>Cryobacterium</taxon>
    </lineage>
</organism>
<keyword evidence="11 18" id="KW-0267">Excision nuclease</keyword>
<dbReference type="GO" id="GO:0009380">
    <property type="term" value="C:excinuclease repair complex"/>
    <property type="evidence" value="ECO:0007669"/>
    <property type="project" value="InterPro"/>
</dbReference>
<keyword evidence="7 18" id="KW-0228">DNA excision</keyword>
<feature type="domain" description="ABC transporter" evidence="19">
    <location>
        <begin position="622"/>
        <end position="950"/>
    </location>
</feature>
<dbReference type="CDD" id="cd03270">
    <property type="entry name" value="ABC_UvrA_I"/>
    <property type="match status" value="1"/>
</dbReference>
<dbReference type="InterPro" id="IPR017871">
    <property type="entry name" value="ABC_transporter-like_CS"/>
</dbReference>
<dbReference type="SUPFAM" id="SSF52540">
    <property type="entry name" value="P-loop containing nucleoside triphosphate hydrolases"/>
    <property type="match status" value="2"/>
</dbReference>
<keyword evidence="5 18" id="KW-0547">Nucleotide-binding</keyword>
<dbReference type="Gene3D" id="1.10.8.280">
    <property type="entry name" value="ABC transporter ATPase domain-like"/>
    <property type="match status" value="1"/>
</dbReference>
<evidence type="ECO:0000256" key="14">
    <source>
        <dbReference type="ARBA" id="ARBA00023236"/>
    </source>
</evidence>
<evidence type="ECO:0000313" key="20">
    <source>
        <dbReference type="EMBL" id="TFB99399.1"/>
    </source>
</evidence>
<comment type="caution">
    <text evidence="18">Lacks conserved residue(s) required for the propagation of feature annotation.</text>
</comment>
<comment type="subunit">
    <text evidence="18">Forms a heterotetramer with UvrB during the search for lesions.</text>
</comment>
<gene>
    <name evidence="18 20" type="primary">uvrA</name>
    <name evidence="20" type="ORF">E3O42_14295</name>
</gene>